<dbReference type="SUPFAM" id="SSF88697">
    <property type="entry name" value="PUA domain-like"/>
    <property type="match status" value="1"/>
</dbReference>
<feature type="domain" description="YDG" evidence="4">
    <location>
        <begin position="76"/>
        <end position="209"/>
    </location>
</feature>
<dbReference type="InterPro" id="IPR003105">
    <property type="entry name" value="SRA_YDG"/>
</dbReference>
<feature type="compositionally biased region" description="Acidic residues" evidence="3">
    <location>
        <begin position="858"/>
        <end position="868"/>
    </location>
</feature>
<evidence type="ECO:0000313" key="6">
    <source>
        <dbReference type="Proteomes" id="UP000639338"/>
    </source>
</evidence>
<protein>
    <recommendedName>
        <fullName evidence="4">YDG domain-containing protein</fullName>
    </recommendedName>
</protein>
<feature type="region of interest" description="Disordered" evidence="3">
    <location>
        <begin position="855"/>
        <end position="882"/>
    </location>
</feature>
<dbReference type="PANTHER" id="PTHR14140">
    <property type="entry name" value="E3 UBIQUITIN-PROTEIN LIGASE UHRF-RELATED"/>
    <property type="match status" value="1"/>
</dbReference>
<organism evidence="5 6">
    <name type="scientific">Aphidius gifuensis</name>
    <name type="common">Parasitoid wasp</name>
    <dbReference type="NCBI Taxonomy" id="684658"/>
    <lineage>
        <taxon>Eukaryota</taxon>
        <taxon>Metazoa</taxon>
        <taxon>Ecdysozoa</taxon>
        <taxon>Arthropoda</taxon>
        <taxon>Hexapoda</taxon>
        <taxon>Insecta</taxon>
        <taxon>Pterygota</taxon>
        <taxon>Neoptera</taxon>
        <taxon>Endopterygota</taxon>
        <taxon>Hymenoptera</taxon>
        <taxon>Apocrita</taxon>
        <taxon>Ichneumonoidea</taxon>
        <taxon>Braconidae</taxon>
        <taxon>Aphidiinae</taxon>
        <taxon>Aphidius</taxon>
    </lineage>
</organism>
<evidence type="ECO:0000259" key="4">
    <source>
        <dbReference type="PROSITE" id="PS51015"/>
    </source>
</evidence>
<gene>
    <name evidence="5" type="ORF">HCN44_002436</name>
</gene>
<evidence type="ECO:0000256" key="3">
    <source>
        <dbReference type="SAM" id="MobiDB-lite"/>
    </source>
</evidence>
<dbReference type="PANTHER" id="PTHR14140:SF27">
    <property type="entry name" value="OS04G0289800 PROTEIN"/>
    <property type="match status" value="1"/>
</dbReference>
<dbReference type="EMBL" id="JACMRX010000001">
    <property type="protein sequence ID" value="KAF7996790.1"/>
    <property type="molecule type" value="Genomic_DNA"/>
</dbReference>
<evidence type="ECO:0000256" key="2">
    <source>
        <dbReference type="PROSITE-ProRule" id="PRU00358"/>
    </source>
</evidence>
<dbReference type="GO" id="GO:0005634">
    <property type="term" value="C:nucleus"/>
    <property type="evidence" value="ECO:0007669"/>
    <property type="project" value="UniProtKB-SubCell"/>
</dbReference>
<reference evidence="5 6" key="1">
    <citation type="submission" date="2020-08" db="EMBL/GenBank/DDBJ databases">
        <title>Aphidius gifuensis genome sequencing and assembly.</title>
        <authorList>
            <person name="Du Z."/>
        </authorList>
    </citation>
    <scope>NUCLEOTIDE SEQUENCE [LARGE SCALE GENOMIC DNA]</scope>
    <source>
        <strain evidence="5">YNYX2018</strain>
        <tissue evidence="5">Adults</tissue>
    </source>
</reference>
<accession>A0A834Y2I6</accession>
<dbReference type="PROSITE" id="PS51015">
    <property type="entry name" value="YDG"/>
    <property type="match status" value="1"/>
</dbReference>
<dbReference type="InterPro" id="IPR015947">
    <property type="entry name" value="PUA-like_sf"/>
</dbReference>
<dbReference type="SMART" id="SM00466">
    <property type="entry name" value="SRA"/>
    <property type="match status" value="1"/>
</dbReference>
<dbReference type="OrthoDB" id="2270193at2759"/>
<comment type="caution">
    <text evidence="5">The sequence shown here is derived from an EMBL/GenBank/DDBJ whole genome shotgun (WGS) entry which is preliminary data.</text>
</comment>
<dbReference type="GO" id="GO:0016567">
    <property type="term" value="P:protein ubiquitination"/>
    <property type="evidence" value="ECO:0007669"/>
    <property type="project" value="TreeGrafter"/>
</dbReference>
<dbReference type="Gene3D" id="2.30.280.10">
    <property type="entry name" value="SRA-YDG"/>
    <property type="match status" value="1"/>
</dbReference>
<dbReference type="Pfam" id="PF02182">
    <property type="entry name" value="SAD_SRA"/>
    <property type="match status" value="1"/>
</dbReference>
<dbReference type="GO" id="GO:0044027">
    <property type="term" value="P:negative regulation of gene expression via chromosomal CpG island methylation"/>
    <property type="evidence" value="ECO:0007669"/>
    <property type="project" value="TreeGrafter"/>
</dbReference>
<dbReference type="InterPro" id="IPR036987">
    <property type="entry name" value="SRA-YDG_sf"/>
</dbReference>
<name>A0A834Y2I6_APHGI</name>
<dbReference type="AlphaFoldDB" id="A0A834Y2I6"/>
<dbReference type="Proteomes" id="UP000639338">
    <property type="component" value="Unassembled WGS sequence"/>
</dbReference>
<sequence length="903" mass="103782">MAEMAKRLDINFHPNTINENNNILNKLRSHGKIDNRNTDELTKLFNKLNAKDNKDIKIDFGTLPDQVNNNKTSVYGPIDKFPSGSWWGIRIDCSRDKVHSSFNDDICFDTYGAASICTSHLNPHNDVDIGDYLTFTSDEYNHKLNLSNHPMIKSFQNNIPIRVIRSHNLNNEFAPKTGYRYDGIYAISSFWIGLSSSSSKRYLKFSLSRIKNQAAPSWQINKNNIDDNLTIKRTRNKINNTATRCHMDCCKNTKNDGKLDLINKSTNAVNKNDKKPSNSQIVIRHVSKKFDRIIAPGIKSPVQNKITSTSTLTTLKNNSNNLHNPNLSIRTYLYDSSSDLLNDNKKINTNNNSRVQQKSSTCGVLKNSKIIDNVNIDKNKKNGIQLRSCVNKNDTKKTSKIINENLTNENNNKVIFENSTKENINDSSIETIVKQNRLSDALASIESLTPEQIMNLITKEKYKTTGKIIIGNIIGDTNFINKTLSKSPTIIKQQLIIKQQNNDKLKNNYYGKNNNDNNKKERLLNKPMHTRNKNQKPFSKLINIKKRRGELANLVIDANFTTKLRANKTRNLRRYPTRFLNKKRDNNIYIKKRQKIDIKNKLIKYNNNTKSTMKKHQTENNKIDKIKVTNDKLIENNKSVVNKLKMIDATTQCSLNDNLRMCVDVETQYDDPAEIIKIESTDFDDVKSESYESDNDSLQEVIYRHSEIPTYPRNPKKIINKQSSVINRIQSTTNNYGLSAFAPVANLSDIDNRISRLRSIGFKPIEPCLYYEQNDCLQDDNDDVDDGNNTKQTASCSTVVRKDVDAQYNKYTNEENNIVEYMDDELKYQEIENEESQSNGTKMFTAMLKKRNVHNNDVVDDGDDDDDNTISRSKRKYSSSVEEKQMPWQGWKKFIAKEGTIII</sequence>
<evidence type="ECO:0000256" key="1">
    <source>
        <dbReference type="ARBA" id="ARBA00023242"/>
    </source>
</evidence>
<dbReference type="GO" id="GO:0061630">
    <property type="term" value="F:ubiquitin protein ligase activity"/>
    <property type="evidence" value="ECO:0007669"/>
    <property type="project" value="TreeGrafter"/>
</dbReference>
<dbReference type="InterPro" id="IPR045134">
    <property type="entry name" value="UHRF1/2-like"/>
</dbReference>
<proteinExistence type="predicted"/>
<keyword evidence="1 2" id="KW-0539">Nucleus</keyword>
<keyword evidence="6" id="KW-1185">Reference proteome</keyword>
<evidence type="ECO:0000313" key="5">
    <source>
        <dbReference type="EMBL" id="KAF7996790.1"/>
    </source>
</evidence>
<comment type="subcellular location">
    <subcellularLocation>
        <location evidence="2">Nucleus</location>
    </subcellularLocation>
</comment>